<accession>A0A5B9PE38</accession>
<dbReference type="EMBL" id="CP042912">
    <property type="protein sequence ID" value="QEG23759.1"/>
    <property type="molecule type" value="Genomic_DNA"/>
</dbReference>
<dbReference type="OrthoDB" id="274821at2"/>
<name>A0A5B9PE38_9BACT</name>
<feature type="compositionally biased region" description="Polar residues" evidence="1">
    <location>
        <begin position="163"/>
        <end position="175"/>
    </location>
</feature>
<protein>
    <submittedName>
        <fullName evidence="3">Uncharacterized protein</fullName>
    </submittedName>
</protein>
<evidence type="ECO:0000256" key="2">
    <source>
        <dbReference type="SAM" id="Phobius"/>
    </source>
</evidence>
<proteinExistence type="predicted"/>
<gene>
    <name evidence="3" type="ORF">MFFC18_36610</name>
</gene>
<sequence>MNKSKSILLYVTIAAIMFAGLGLSGCGDGDSVSNKIKAANKGNIRRLRNCYAMYLDLNRYKGPKDEKELMDFLKSDANAASRLERMGIPIEELDDMLVSERDGQPFKVRWGLDGINDHAIVFESEGVDGKYLVAFATPRELEKDEYDDYWTGKLKGLGPGDIQNMNEDQESQTIE</sequence>
<dbReference type="KEGG" id="mff:MFFC18_36610"/>
<dbReference type="AlphaFoldDB" id="A0A5B9PE38"/>
<reference evidence="3 4" key="1">
    <citation type="submission" date="2019-08" db="EMBL/GenBank/DDBJ databases">
        <title>Deep-cultivation of Planctomycetes and their phenomic and genomic characterization uncovers novel biology.</title>
        <authorList>
            <person name="Wiegand S."/>
            <person name="Jogler M."/>
            <person name="Boedeker C."/>
            <person name="Pinto D."/>
            <person name="Vollmers J."/>
            <person name="Rivas-Marin E."/>
            <person name="Kohn T."/>
            <person name="Peeters S.H."/>
            <person name="Heuer A."/>
            <person name="Rast P."/>
            <person name="Oberbeckmann S."/>
            <person name="Bunk B."/>
            <person name="Jeske O."/>
            <person name="Meyerdierks A."/>
            <person name="Storesund J.E."/>
            <person name="Kallscheuer N."/>
            <person name="Luecker S."/>
            <person name="Lage O.M."/>
            <person name="Pohl T."/>
            <person name="Merkel B.J."/>
            <person name="Hornburger P."/>
            <person name="Mueller R.-W."/>
            <person name="Bruemmer F."/>
            <person name="Labrenz M."/>
            <person name="Spormann A.M."/>
            <person name="Op den Camp H."/>
            <person name="Overmann J."/>
            <person name="Amann R."/>
            <person name="Jetten M.S.M."/>
            <person name="Mascher T."/>
            <person name="Medema M.H."/>
            <person name="Devos D.P."/>
            <person name="Kaster A.-K."/>
            <person name="Ovreas L."/>
            <person name="Rohde M."/>
            <person name="Galperin M.Y."/>
            <person name="Jogler C."/>
        </authorList>
    </citation>
    <scope>NUCLEOTIDE SEQUENCE [LARGE SCALE GENOMIC DNA]</scope>
    <source>
        <strain evidence="3 4">FC18</strain>
    </source>
</reference>
<dbReference type="RefSeq" id="WP_075086143.1">
    <property type="nucleotide sequence ID" value="NZ_CP042912.1"/>
</dbReference>
<keyword evidence="2" id="KW-0472">Membrane</keyword>
<evidence type="ECO:0000313" key="4">
    <source>
        <dbReference type="Proteomes" id="UP000322214"/>
    </source>
</evidence>
<evidence type="ECO:0000256" key="1">
    <source>
        <dbReference type="SAM" id="MobiDB-lite"/>
    </source>
</evidence>
<dbReference type="PROSITE" id="PS51257">
    <property type="entry name" value="PROKAR_LIPOPROTEIN"/>
    <property type="match status" value="1"/>
</dbReference>
<feature type="transmembrane region" description="Helical" evidence="2">
    <location>
        <begin position="7"/>
        <end position="25"/>
    </location>
</feature>
<feature type="region of interest" description="Disordered" evidence="1">
    <location>
        <begin position="156"/>
        <end position="175"/>
    </location>
</feature>
<keyword evidence="2" id="KW-0812">Transmembrane</keyword>
<keyword evidence="4" id="KW-1185">Reference proteome</keyword>
<keyword evidence="2" id="KW-1133">Transmembrane helix</keyword>
<evidence type="ECO:0000313" key="3">
    <source>
        <dbReference type="EMBL" id="QEG23759.1"/>
    </source>
</evidence>
<dbReference type="Proteomes" id="UP000322214">
    <property type="component" value="Chromosome"/>
</dbReference>
<organism evidence="3 4">
    <name type="scientific">Mariniblastus fucicola</name>
    <dbReference type="NCBI Taxonomy" id="980251"/>
    <lineage>
        <taxon>Bacteria</taxon>
        <taxon>Pseudomonadati</taxon>
        <taxon>Planctomycetota</taxon>
        <taxon>Planctomycetia</taxon>
        <taxon>Pirellulales</taxon>
        <taxon>Pirellulaceae</taxon>
        <taxon>Mariniblastus</taxon>
    </lineage>
</organism>